<dbReference type="InterPro" id="IPR006693">
    <property type="entry name" value="AB_hydrolase_lipase"/>
</dbReference>
<dbReference type="GO" id="GO:0006629">
    <property type="term" value="P:lipid metabolic process"/>
    <property type="evidence" value="ECO:0007669"/>
    <property type="project" value="InterPro"/>
</dbReference>
<dbReference type="PANTHER" id="PTHR11005">
    <property type="entry name" value="LYSOSOMAL ACID LIPASE-RELATED"/>
    <property type="match status" value="1"/>
</dbReference>
<feature type="signal peptide" evidence="1">
    <location>
        <begin position="1"/>
        <end position="17"/>
    </location>
</feature>
<proteinExistence type="predicted"/>
<dbReference type="Gene3D" id="3.40.50.1820">
    <property type="entry name" value="alpha/beta hydrolase"/>
    <property type="match status" value="1"/>
</dbReference>
<comment type="caution">
    <text evidence="3">The sequence shown here is derived from an EMBL/GenBank/DDBJ whole genome shotgun (WGS) entry which is preliminary data.</text>
</comment>
<reference evidence="3 4" key="1">
    <citation type="journal article" date="2019" name="Sci. Rep.">
        <title>Orb-weaving spider Araneus ventricosus genome elucidates the spidroin gene catalogue.</title>
        <authorList>
            <person name="Kono N."/>
            <person name="Nakamura H."/>
            <person name="Ohtoshi R."/>
            <person name="Moran D.A.P."/>
            <person name="Shinohara A."/>
            <person name="Yoshida Y."/>
            <person name="Fujiwara M."/>
            <person name="Mori M."/>
            <person name="Tomita M."/>
            <person name="Arakawa K."/>
        </authorList>
    </citation>
    <scope>NUCLEOTIDE SEQUENCE [LARGE SCALE GENOMIC DNA]</scope>
</reference>
<evidence type="ECO:0000256" key="1">
    <source>
        <dbReference type="SAM" id="SignalP"/>
    </source>
</evidence>
<sequence>MLCYLFLAFVLLSGVRGEWPDYEDDFEVTFDPDILRNVSQLISSKGYPVEDHVVQTEDGFLLSVQHIPHGKNGPDLYQGSKEVVFLQHGLLSASSDFVINFPNQSLGKSTSSAPT</sequence>
<organism evidence="3 4">
    <name type="scientific">Araneus ventricosus</name>
    <name type="common">Orbweaver spider</name>
    <name type="synonym">Epeira ventricosa</name>
    <dbReference type="NCBI Taxonomy" id="182803"/>
    <lineage>
        <taxon>Eukaryota</taxon>
        <taxon>Metazoa</taxon>
        <taxon>Ecdysozoa</taxon>
        <taxon>Arthropoda</taxon>
        <taxon>Chelicerata</taxon>
        <taxon>Arachnida</taxon>
        <taxon>Araneae</taxon>
        <taxon>Araneomorphae</taxon>
        <taxon>Entelegynae</taxon>
        <taxon>Araneoidea</taxon>
        <taxon>Araneidae</taxon>
        <taxon>Araneus</taxon>
    </lineage>
</organism>
<keyword evidence="4" id="KW-1185">Reference proteome</keyword>
<keyword evidence="1" id="KW-0732">Signal</keyword>
<dbReference type="Pfam" id="PF04083">
    <property type="entry name" value="Abhydro_lipase"/>
    <property type="match status" value="1"/>
</dbReference>
<dbReference type="Proteomes" id="UP000499080">
    <property type="component" value="Unassembled WGS sequence"/>
</dbReference>
<name>A0A4Y2CJD2_ARAVE</name>
<dbReference type="AlphaFoldDB" id="A0A4Y2CJD2"/>
<dbReference type="InterPro" id="IPR029058">
    <property type="entry name" value="AB_hydrolase_fold"/>
</dbReference>
<dbReference type="EMBL" id="BGPR01000203">
    <property type="protein sequence ID" value="GBM04470.1"/>
    <property type="molecule type" value="Genomic_DNA"/>
</dbReference>
<evidence type="ECO:0000259" key="2">
    <source>
        <dbReference type="Pfam" id="PF04083"/>
    </source>
</evidence>
<gene>
    <name evidence="3" type="ORF">AVEN_197885_1</name>
</gene>
<evidence type="ECO:0000313" key="3">
    <source>
        <dbReference type="EMBL" id="GBM04470.1"/>
    </source>
</evidence>
<feature type="chain" id="PRO_5021288570" description="Partial AB-hydrolase lipase domain-containing protein" evidence="1">
    <location>
        <begin position="18"/>
        <end position="115"/>
    </location>
</feature>
<evidence type="ECO:0000313" key="4">
    <source>
        <dbReference type="Proteomes" id="UP000499080"/>
    </source>
</evidence>
<feature type="domain" description="Partial AB-hydrolase lipase" evidence="2">
    <location>
        <begin position="38"/>
        <end position="100"/>
    </location>
</feature>
<dbReference type="OrthoDB" id="6434424at2759"/>
<dbReference type="SUPFAM" id="SSF53474">
    <property type="entry name" value="alpha/beta-Hydrolases"/>
    <property type="match status" value="1"/>
</dbReference>
<accession>A0A4Y2CJD2</accession>
<protein>
    <recommendedName>
        <fullName evidence="2">Partial AB-hydrolase lipase domain-containing protein</fullName>
    </recommendedName>
</protein>